<dbReference type="OrthoDB" id="2284791at2759"/>
<protein>
    <submittedName>
        <fullName evidence="1">Uncharacterized protein</fullName>
    </submittedName>
</protein>
<accession>A0A9P6XCK0</accession>
<proteinExistence type="predicted"/>
<gene>
    <name evidence="1" type="ORF">G6F64_004543</name>
</gene>
<sequence length="474" mass="54553">MINKEPLQIYNTWRNRFTLSLRAKALADSKINFTIHAFDAAQKATHTAGSSTGQINSNLLVGGETSNTAFNDVENEDMSWASMKDDDELKFHYIAHKKAESGCNAEEQKYLMEFKSDGTPRSDLYKLSAKLLLKDKLTFQEDALLTLSGIYNYFHPFTTAMYTTHLNRPVPPRHTCISNKELNPDLTTMLSKIISNNDINEILATIQEEKAKLSKARQRHSDLYAMLSIIEKVMEDTEYWSSDQSEQEITFYRRFTSLLDALFNNCDIKMADGETGCESSRKQIEVNKRLFNTDDISPSYPRKIDLLLKHDDKRNIELCSNEWKRAKVTKEIKAKQQSKNLRVNASIIHNLQSEHGRYFDTILAMDIIGSKGYIYSLTKHEDYFVAASHSTIVIPMKISDISFLKSSLASLFSFKLREKIMQHEISHDLDDVWIIEHDNQLQNNANLIYFESKKRKSIDDNNDDYQSKRGSGRT</sequence>
<organism evidence="1 2">
    <name type="scientific">Rhizopus oryzae</name>
    <name type="common">Mucormycosis agent</name>
    <name type="synonym">Rhizopus arrhizus var. delemar</name>
    <dbReference type="NCBI Taxonomy" id="64495"/>
    <lineage>
        <taxon>Eukaryota</taxon>
        <taxon>Fungi</taxon>
        <taxon>Fungi incertae sedis</taxon>
        <taxon>Mucoromycota</taxon>
        <taxon>Mucoromycotina</taxon>
        <taxon>Mucoromycetes</taxon>
        <taxon>Mucorales</taxon>
        <taxon>Mucorineae</taxon>
        <taxon>Rhizopodaceae</taxon>
        <taxon>Rhizopus</taxon>
    </lineage>
</organism>
<evidence type="ECO:0000313" key="1">
    <source>
        <dbReference type="EMBL" id="KAG1310466.1"/>
    </source>
</evidence>
<reference evidence="1" key="1">
    <citation type="journal article" date="2020" name="Microb. Genom.">
        <title>Genetic diversity of clinical and environmental Mucorales isolates obtained from an investigation of mucormycosis cases among solid organ transplant recipients.</title>
        <authorList>
            <person name="Nguyen M.H."/>
            <person name="Kaul D."/>
            <person name="Muto C."/>
            <person name="Cheng S.J."/>
            <person name="Richter R.A."/>
            <person name="Bruno V.M."/>
            <person name="Liu G."/>
            <person name="Beyhan S."/>
            <person name="Sundermann A.J."/>
            <person name="Mounaud S."/>
            <person name="Pasculle A.W."/>
            <person name="Nierman W.C."/>
            <person name="Driscoll E."/>
            <person name="Cumbie R."/>
            <person name="Clancy C.J."/>
            <person name="Dupont C.L."/>
        </authorList>
    </citation>
    <scope>NUCLEOTIDE SEQUENCE</scope>
    <source>
        <strain evidence="1">GL11</strain>
    </source>
</reference>
<dbReference type="Proteomes" id="UP000716291">
    <property type="component" value="Unassembled WGS sequence"/>
</dbReference>
<dbReference type="AlphaFoldDB" id="A0A9P6XCK0"/>
<keyword evidence="2" id="KW-1185">Reference proteome</keyword>
<dbReference type="EMBL" id="JAANQT010000505">
    <property type="protein sequence ID" value="KAG1310466.1"/>
    <property type="molecule type" value="Genomic_DNA"/>
</dbReference>
<comment type="caution">
    <text evidence="1">The sequence shown here is derived from an EMBL/GenBank/DDBJ whole genome shotgun (WGS) entry which is preliminary data.</text>
</comment>
<evidence type="ECO:0000313" key="2">
    <source>
        <dbReference type="Proteomes" id="UP000716291"/>
    </source>
</evidence>
<name>A0A9P6XCK0_RHIOR</name>